<dbReference type="STRING" id="1236517.ADJ77_11750"/>
<evidence type="ECO:0000313" key="4">
    <source>
        <dbReference type="EMBL" id="QUB86060.1"/>
    </source>
</evidence>
<dbReference type="eggNOG" id="ENOG5032VNU">
    <property type="taxonomic scope" value="Bacteria"/>
</dbReference>
<evidence type="ECO:0000313" key="3">
    <source>
        <dbReference type="EMBL" id="AKU70430.1"/>
    </source>
</evidence>
<accession>A0A0K1NN06</accession>
<gene>
    <name evidence="3" type="ORF">ADJ77_11750</name>
    <name evidence="4" type="ORF">J5A51_01985</name>
</gene>
<sequence>MKAKKLFIYLLLALPALVLQSCLTDQDDVFDSSYSDRMEKFLQQAQDTLVKAQHGWAFDYYPESNQSYGGVAYTIRFTRDNAIVRYENKPDDGEVKSLYKMKEDSGPVLSFDTYNTFLHTYATPKQGEFRGKEGDFEFVIDSIGSDCIKVHGKRSLNHMYLRKLSADAAEYMEKVTELSSIFIFSEVKLNIGGKPYTLVITDADSRQLAIYDGTTRVVASAYAFTDKGIRLYQPVTLNGVRVHDLTFDTATAKLSANGVETTESYVDVNTVAKVLGNISVSNGEKTVTKVIPYLDKLNISCDASWVHLSKEGNKLTITVDANAMATQARGAKIKISNGADEAQVQVLQFDLPALLGNYQLTMTSLVRDGGQMKFVQNTRTAKIRYVGSGNNRKYFLDVESPYGANYLFQLTYVASAHAFLMQSGQKVMTLRSSSATYYIGNAFNIDASRGTGAGNGAYNLITFNIADNGDISASLCGPLFLISNGQPQYTGLTTERIVLWAYTGEPFSQDNMAGYWDRWLNPVLTKKASGSSPAKPAESLDEHLDGGNGGAALVMPQYMPNRVARLDVDWNTFLPAWNKKQVELNK</sequence>
<feature type="domain" description="BACON" evidence="2">
    <location>
        <begin position="299"/>
        <end position="348"/>
    </location>
</feature>
<feature type="chain" id="PRO_5044544667" evidence="1">
    <location>
        <begin position="22"/>
        <end position="586"/>
    </location>
</feature>
<dbReference type="InterPro" id="IPR025396">
    <property type="entry name" value="DUF4302"/>
</dbReference>
<dbReference type="AlphaFoldDB" id="A0A0K1NN06"/>
<evidence type="ECO:0000313" key="5">
    <source>
        <dbReference type="Proteomes" id="UP000060345"/>
    </source>
</evidence>
<reference evidence="3 5" key="1">
    <citation type="submission" date="2015-07" db="EMBL/GenBank/DDBJ databases">
        <authorList>
            <person name="Noorani M."/>
        </authorList>
    </citation>
    <scope>NUCLEOTIDE SEQUENCE [LARGE SCALE GENOMIC DNA]</scope>
    <source>
        <strain evidence="3 5">W1435</strain>
    </source>
</reference>
<dbReference type="KEGG" id="pfus:ADJ77_11750"/>
<organism evidence="3 5">
    <name type="scientific">Prevotella fusca JCM 17724</name>
    <dbReference type="NCBI Taxonomy" id="1236517"/>
    <lineage>
        <taxon>Bacteria</taxon>
        <taxon>Pseudomonadati</taxon>
        <taxon>Bacteroidota</taxon>
        <taxon>Bacteroidia</taxon>
        <taxon>Bacteroidales</taxon>
        <taxon>Prevotellaceae</taxon>
        <taxon>Prevotella</taxon>
    </lineage>
</organism>
<protein>
    <submittedName>
        <fullName evidence="4">DUF4302 domain-containing protein</fullName>
    </submittedName>
</protein>
<dbReference type="EMBL" id="CP012075">
    <property type="protein sequence ID" value="AKU70430.1"/>
    <property type="molecule type" value="Genomic_DNA"/>
</dbReference>
<dbReference type="EMBL" id="CP072369">
    <property type="protein sequence ID" value="QUB86060.1"/>
    <property type="molecule type" value="Genomic_DNA"/>
</dbReference>
<dbReference type="Proteomes" id="UP000060345">
    <property type="component" value="Chromosome 2"/>
</dbReference>
<evidence type="ECO:0000313" key="6">
    <source>
        <dbReference type="Proteomes" id="UP000682005"/>
    </source>
</evidence>
<dbReference type="InterPro" id="IPR024361">
    <property type="entry name" value="BACON"/>
</dbReference>
<feature type="signal peptide" evidence="1">
    <location>
        <begin position="1"/>
        <end position="21"/>
    </location>
</feature>
<evidence type="ECO:0000256" key="1">
    <source>
        <dbReference type="SAM" id="SignalP"/>
    </source>
</evidence>
<dbReference type="Proteomes" id="UP000682005">
    <property type="component" value="Chromosome 2"/>
</dbReference>
<evidence type="ECO:0000259" key="2">
    <source>
        <dbReference type="Pfam" id="PF13004"/>
    </source>
</evidence>
<name>A0A0K1NN06_9BACT</name>
<dbReference type="Pfam" id="PF14135">
    <property type="entry name" value="DUF4302"/>
    <property type="match status" value="1"/>
</dbReference>
<keyword evidence="6" id="KW-1185">Reference proteome</keyword>
<reference evidence="4 6" key="2">
    <citation type="submission" date="2021-03" db="EMBL/GenBank/DDBJ databases">
        <title>Human Oral Microbial Genomes.</title>
        <authorList>
            <person name="Johnston C.D."/>
            <person name="Chen T."/>
            <person name="Dewhirst F.E."/>
        </authorList>
    </citation>
    <scope>NUCLEOTIDE SEQUENCE [LARGE SCALE GENOMIC DNA]</scope>
    <source>
        <strain evidence="4 6">W1435</strain>
    </source>
</reference>
<dbReference type="Pfam" id="PF13004">
    <property type="entry name" value="BACON"/>
    <property type="match status" value="1"/>
</dbReference>
<dbReference type="RefSeq" id="WP_050696453.1">
    <property type="nucleotide sequence ID" value="NZ_CP012075.1"/>
</dbReference>
<keyword evidence="1" id="KW-0732">Signal</keyword>
<proteinExistence type="predicted"/>
<dbReference type="PROSITE" id="PS51257">
    <property type="entry name" value="PROKAR_LIPOPROTEIN"/>
    <property type="match status" value="1"/>
</dbReference>